<organism evidence="1 2">
    <name type="scientific">Sesamum alatum</name>
    <dbReference type="NCBI Taxonomy" id="300844"/>
    <lineage>
        <taxon>Eukaryota</taxon>
        <taxon>Viridiplantae</taxon>
        <taxon>Streptophyta</taxon>
        <taxon>Embryophyta</taxon>
        <taxon>Tracheophyta</taxon>
        <taxon>Spermatophyta</taxon>
        <taxon>Magnoliopsida</taxon>
        <taxon>eudicotyledons</taxon>
        <taxon>Gunneridae</taxon>
        <taxon>Pentapetalae</taxon>
        <taxon>asterids</taxon>
        <taxon>lamiids</taxon>
        <taxon>Lamiales</taxon>
        <taxon>Pedaliaceae</taxon>
        <taxon>Sesamum</taxon>
    </lineage>
</organism>
<reference evidence="1" key="2">
    <citation type="journal article" date="2024" name="Plant">
        <title>Genomic evolution and insights into agronomic trait innovations of Sesamum species.</title>
        <authorList>
            <person name="Miao H."/>
            <person name="Wang L."/>
            <person name="Qu L."/>
            <person name="Liu H."/>
            <person name="Sun Y."/>
            <person name="Le M."/>
            <person name="Wang Q."/>
            <person name="Wei S."/>
            <person name="Zheng Y."/>
            <person name="Lin W."/>
            <person name="Duan Y."/>
            <person name="Cao H."/>
            <person name="Xiong S."/>
            <person name="Wang X."/>
            <person name="Wei L."/>
            <person name="Li C."/>
            <person name="Ma Q."/>
            <person name="Ju M."/>
            <person name="Zhao R."/>
            <person name="Li G."/>
            <person name="Mu C."/>
            <person name="Tian Q."/>
            <person name="Mei H."/>
            <person name="Zhang T."/>
            <person name="Gao T."/>
            <person name="Zhang H."/>
        </authorList>
    </citation>
    <scope>NUCLEOTIDE SEQUENCE</scope>
    <source>
        <strain evidence="1">3651</strain>
    </source>
</reference>
<sequence length="146" mass="15882">MATNKPVGCVRSIQSPETYQMCPTAGDHDTCQVGCRATAGRKGQRYCVGHRAWPRLWPSPGWGRLSRPKDGRGNLTSACRGFSDLDLSNRFEAGAVVASTFQAEASNRQSMDARIPLVGMSGDDFSLEIIDAIKYLPECPIDSLIC</sequence>
<evidence type="ECO:0000313" key="2">
    <source>
        <dbReference type="Proteomes" id="UP001293254"/>
    </source>
</evidence>
<dbReference type="EMBL" id="JACGWO010000006">
    <property type="protein sequence ID" value="KAK4425523.1"/>
    <property type="molecule type" value="Genomic_DNA"/>
</dbReference>
<comment type="caution">
    <text evidence="1">The sequence shown here is derived from an EMBL/GenBank/DDBJ whole genome shotgun (WGS) entry which is preliminary data.</text>
</comment>
<dbReference type="Proteomes" id="UP001293254">
    <property type="component" value="Unassembled WGS sequence"/>
</dbReference>
<proteinExistence type="predicted"/>
<evidence type="ECO:0000313" key="1">
    <source>
        <dbReference type="EMBL" id="KAK4425523.1"/>
    </source>
</evidence>
<accession>A0AAE2CKI6</accession>
<gene>
    <name evidence="1" type="ORF">Salat_1746300</name>
</gene>
<name>A0AAE2CKI6_9LAMI</name>
<keyword evidence="2" id="KW-1185">Reference proteome</keyword>
<protein>
    <submittedName>
        <fullName evidence="1">Uncharacterized protein</fullName>
    </submittedName>
</protein>
<reference evidence="1" key="1">
    <citation type="submission" date="2020-06" db="EMBL/GenBank/DDBJ databases">
        <authorList>
            <person name="Li T."/>
            <person name="Hu X."/>
            <person name="Zhang T."/>
            <person name="Song X."/>
            <person name="Zhang H."/>
            <person name="Dai N."/>
            <person name="Sheng W."/>
            <person name="Hou X."/>
            <person name="Wei L."/>
        </authorList>
    </citation>
    <scope>NUCLEOTIDE SEQUENCE</scope>
    <source>
        <strain evidence="1">3651</strain>
        <tissue evidence="1">Leaf</tissue>
    </source>
</reference>
<dbReference type="AlphaFoldDB" id="A0AAE2CKI6"/>